<keyword evidence="10" id="KW-1185">Reference proteome</keyword>
<evidence type="ECO:0000256" key="6">
    <source>
        <dbReference type="ARBA" id="ARBA00022777"/>
    </source>
</evidence>
<reference evidence="9 10" key="1">
    <citation type="submission" date="2017-01" db="EMBL/GenBank/DDBJ databases">
        <title>Draft genome sequence of Bacillus oleronius.</title>
        <authorList>
            <person name="Allam M."/>
        </authorList>
    </citation>
    <scope>NUCLEOTIDE SEQUENCE [LARGE SCALE GENOMIC DNA]</scope>
    <source>
        <strain evidence="9 10">DSM 9356</strain>
    </source>
</reference>
<dbReference type="Proteomes" id="UP000189761">
    <property type="component" value="Unassembled WGS sequence"/>
</dbReference>
<feature type="modified residue" description="Phosphocysteine; by EIIA" evidence="7">
    <location>
        <position position="8"/>
    </location>
</feature>
<keyword evidence="3" id="KW-0762">Sugar transport</keyword>
<feature type="domain" description="PTS EIIB type-3" evidence="8">
    <location>
        <begin position="1"/>
        <end position="105"/>
    </location>
</feature>
<name>A0A8E2I8Z4_9BACI</name>
<protein>
    <recommendedName>
        <fullName evidence="8">PTS EIIB type-3 domain-containing protein</fullName>
    </recommendedName>
</protein>
<dbReference type="InterPro" id="IPR051819">
    <property type="entry name" value="PTS_sugar-specific_EIIB"/>
</dbReference>
<accession>A0A8E2I8Z4</accession>
<keyword evidence="4" id="KW-0808">Transferase</keyword>
<dbReference type="AlphaFoldDB" id="A0A8E2I8Z4"/>
<keyword evidence="5" id="KW-0598">Phosphotransferase system</keyword>
<evidence type="ECO:0000313" key="10">
    <source>
        <dbReference type="Proteomes" id="UP000189761"/>
    </source>
</evidence>
<proteinExistence type="predicted"/>
<dbReference type="GO" id="GO:0009401">
    <property type="term" value="P:phosphoenolpyruvate-dependent sugar phosphotransferase system"/>
    <property type="evidence" value="ECO:0007669"/>
    <property type="project" value="UniProtKB-KW"/>
</dbReference>
<evidence type="ECO:0000256" key="7">
    <source>
        <dbReference type="PROSITE-ProRule" id="PRU00423"/>
    </source>
</evidence>
<evidence type="ECO:0000256" key="3">
    <source>
        <dbReference type="ARBA" id="ARBA00022597"/>
    </source>
</evidence>
<dbReference type="SUPFAM" id="SSF52794">
    <property type="entry name" value="PTS system IIB component-like"/>
    <property type="match status" value="1"/>
</dbReference>
<evidence type="ECO:0000259" key="8">
    <source>
        <dbReference type="PROSITE" id="PS51100"/>
    </source>
</evidence>
<keyword evidence="2" id="KW-0597">Phosphoprotein</keyword>
<comment type="caution">
    <text evidence="9">The sequence shown here is derived from an EMBL/GenBank/DDBJ whole genome shotgun (WGS) entry which is preliminary data.</text>
</comment>
<dbReference type="GO" id="GO:0008982">
    <property type="term" value="F:protein-N(PI)-phosphohistidine-sugar phosphotransferase activity"/>
    <property type="evidence" value="ECO:0007669"/>
    <property type="project" value="InterPro"/>
</dbReference>
<evidence type="ECO:0000313" key="9">
    <source>
        <dbReference type="EMBL" id="OOP68976.1"/>
    </source>
</evidence>
<evidence type="ECO:0000256" key="4">
    <source>
        <dbReference type="ARBA" id="ARBA00022679"/>
    </source>
</evidence>
<dbReference type="InterPro" id="IPR036095">
    <property type="entry name" value="PTS_EIIB-like_sf"/>
</dbReference>
<keyword evidence="1" id="KW-0813">Transport</keyword>
<evidence type="ECO:0000256" key="2">
    <source>
        <dbReference type="ARBA" id="ARBA00022553"/>
    </source>
</evidence>
<dbReference type="RefSeq" id="WP_071975804.1">
    <property type="nucleotide sequence ID" value="NZ_CP065424.1"/>
</dbReference>
<evidence type="ECO:0000256" key="1">
    <source>
        <dbReference type="ARBA" id="ARBA00022448"/>
    </source>
</evidence>
<dbReference type="Gene3D" id="3.40.50.2300">
    <property type="match status" value="1"/>
</dbReference>
<dbReference type="GO" id="GO:0016301">
    <property type="term" value="F:kinase activity"/>
    <property type="evidence" value="ECO:0007669"/>
    <property type="project" value="UniProtKB-KW"/>
</dbReference>
<dbReference type="EMBL" id="MTLA01000071">
    <property type="protein sequence ID" value="OOP68976.1"/>
    <property type="molecule type" value="Genomic_DNA"/>
</dbReference>
<sequence length="141" mass="16203">MVNIILCCSSGMSTSILSKRTKLAADQQSISLHIEAVDSTLVERKLEQAELILLGPHLKYKLEILRNLAPLSTRIEMIDKAIYQSFDGNQLLKFILSLDLKTKKEIEKSTKEESEEKGWTNQSPFKSYFTPEMLEALRWKR</sequence>
<dbReference type="PROSITE" id="PS51100">
    <property type="entry name" value="PTS_EIIB_TYPE_3"/>
    <property type="match status" value="1"/>
</dbReference>
<keyword evidence="6" id="KW-0418">Kinase</keyword>
<gene>
    <name evidence="9" type="ORF">BWZ43_07605</name>
</gene>
<dbReference type="Pfam" id="PF02302">
    <property type="entry name" value="PTS_IIB"/>
    <property type="match status" value="1"/>
</dbReference>
<dbReference type="InterPro" id="IPR013012">
    <property type="entry name" value="PTS_EIIB_3"/>
</dbReference>
<dbReference type="InterPro" id="IPR003501">
    <property type="entry name" value="PTS_EIIB_2/3"/>
</dbReference>
<dbReference type="PANTHER" id="PTHR34581">
    <property type="entry name" value="PTS SYSTEM N,N'-DIACETYLCHITOBIOSE-SPECIFIC EIIB COMPONENT"/>
    <property type="match status" value="1"/>
</dbReference>
<dbReference type="PANTHER" id="PTHR34581:SF2">
    <property type="entry name" value="PTS SYSTEM N,N'-DIACETYLCHITOBIOSE-SPECIFIC EIIB COMPONENT"/>
    <property type="match status" value="1"/>
</dbReference>
<organism evidence="9 10">
    <name type="scientific">Heyndrickxia oleronia</name>
    <dbReference type="NCBI Taxonomy" id="38875"/>
    <lineage>
        <taxon>Bacteria</taxon>
        <taxon>Bacillati</taxon>
        <taxon>Bacillota</taxon>
        <taxon>Bacilli</taxon>
        <taxon>Bacillales</taxon>
        <taxon>Bacillaceae</taxon>
        <taxon>Heyndrickxia</taxon>
    </lineage>
</organism>
<evidence type="ECO:0000256" key="5">
    <source>
        <dbReference type="ARBA" id="ARBA00022683"/>
    </source>
</evidence>